<comment type="catalytic activity">
    <reaction evidence="6">
        <text>hydrogencarbonate + H(+) = CO2 + H2O</text>
        <dbReference type="Rhea" id="RHEA:10748"/>
        <dbReference type="ChEBI" id="CHEBI:15377"/>
        <dbReference type="ChEBI" id="CHEBI:15378"/>
        <dbReference type="ChEBI" id="CHEBI:16526"/>
        <dbReference type="ChEBI" id="CHEBI:17544"/>
        <dbReference type="EC" id="4.2.1.1"/>
    </reaction>
</comment>
<evidence type="ECO:0000313" key="11">
    <source>
        <dbReference type="Proteomes" id="UP000440578"/>
    </source>
</evidence>
<dbReference type="Proteomes" id="UP000440578">
    <property type="component" value="Unassembled WGS sequence"/>
</dbReference>
<dbReference type="EC" id="4.2.1.1" evidence="2"/>
<proteinExistence type="inferred from homology"/>
<reference evidence="10 11" key="1">
    <citation type="submission" date="2019-07" db="EMBL/GenBank/DDBJ databases">
        <title>Draft genome assembly of a fouling barnacle, Amphibalanus amphitrite (Darwin, 1854): The first reference genome for Thecostraca.</title>
        <authorList>
            <person name="Kim W."/>
        </authorList>
    </citation>
    <scope>NUCLEOTIDE SEQUENCE [LARGE SCALE GENOMIC DNA]</scope>
    <source>
        <strain evidence="10">SNU_AA5</strain>
        <tissue evidence="10">Soma without cirri and trophi</tissue>
    </source>
</reference>
<evidence type="ECO:0000313" key="10">
    <source>
        <dbReference type="EMBL" id="KAF0312136.1"/>
    </source>
</evidence>
<sequence length="363" mass="40786">MGLPWWLLLVYLRHSVKVGPSAFNYNETTHWKDHFPMCGGPMQSPVSLTATRLALSRTPTLKFADGLEDGEVEFVNTGREIKLKLMPKNRKLPLLHLISYSKPTLGIYTFAQMHFHWGATPEEHGSEHSIGDKYTDAEAHFVFFNTRYGSFKDAVRHFDGLLVLGVMLEGSENKNQFFFPTLGMEKGVQHLAVPGGKFREKLDLSPVQDLLKRAVRRFYSYHGSLTTPPCNPVVSWMVSANPMAISGDFLRALRGRVFEDDDGNQLLVNNRRPVQPDTRSCHHAAHQHRRVVSVLAGLRAAQRRGDRSPRLGEMAESAGRAERALRSPPAPVLSCRRAGSAVTARLKSKRQTYRAGMIRLQSC</sequence>
<dbReference type="SUPFAM" id="SSF51069">
    <property type="entry name" value="Carbonic anhydrase"/>
    <property type="match status" value="1"/>
</dbReference>
<evidence type="ECO:0000256" key="1">
    <source>
        <dbReference type="ARBA" id="ARBA00010718"/>
    </source>
</evidence>
<dbReference type="Gene3D" id="3.10.200.10">
    <property type="entry name" value="Alpha carbonic anhydrase"/>
    <property type="match status" value="1"/>
</dbReference>
<gene>
    <name evidence="10" type="primary">CA6</name>
    <name evidence="10" type="ORF">FJT64_017127</name>
</gene>
<evidence type="ECO:0000256" key="8">
    <source>
        <dbReference type="SAM" id="SignalP"/>
    </source>
</evidence>
<keyword evidence="4" id="KW-0862">Zinc</keyword>
<dbReference type="InterPro" id="IPR001148">
    <property type="entry name" value="CA_dom"/>
</dbReference>
<dbReference type="OrthoDB" id="429145at2759"/>
<keyword evidence="8" id="KW-0732">Signal</keyword>
<dbReference type="SMART" id="SM01057">
    <property type="entry name" value="Carb_anhydrase"/>
    <property type="match status" value="1"/>
</dbReference>
<dbReference type="PROSITE" id="PS51144">
    <property type="entry name" value="ALPHA_CA_2"/>
    <property type="match status" value="1"/>
</dbReference>
<name>A0A6A4WX64_AMPAM</name>
<dbReference type="AlphaFoldDB" id="A0A6A4WX64"/>
<feature type="domain" description="Alpha-carbonic anhydrase" evidence="9">
    <location>
        <begin position="21"/>
        <end position="286"/>
    </location>
</feature>
<dbReference type="InterPro" id="IPR036398">
    <property type="entry name" value="CA_dom_sf"/>
</dbReference>
<evidence type="ECO:0000256" key="3">
    <source>
        <dbReference type="ARBA" id="ARBA00022723"/>
    </source>
</evidence>
<protein>
    <recommendedName>
        <fullName evidence="2">carbonic anhydrase</fullName>
        <ecNumber evidence="2">4.2.1.1</ecNumber>
    </recommendedName>
</protein>
<dbReference type="CDD" id="cd00326">
    <property type="entry name" value="alpha_CA"/>
    <property type="match status" value="1"/>
</dbReference>
<evidence type="ECO:0000256" key="5">
    <source>
        <dbReference type="ARBA" id="ARBA00023239"/>
    </source>
</evidence>
<feature type="region of interest" description="Disordered" evidence="7">
    <location>
        <begin position="302"/>
        <end position="332"/>
    </location>
</feature>
<evidence type="ECO:0000256" key="4">
    <source>
        <dbReference type="ARBA" id="ARBA00022833"/>
    </source>
</evidence>
<keyword evidence="11" id="KW-1185">Reference proteome</keyword>
<dbReference type="Pfam" id="PF00194">
    <property type="entry name" value="Carb_anhydrase"/>
    <property type="match status" value="1"/>
</dbReference>
<accession>A0A6A4WX64</accession>
<dbReference type="PANTHER" id="PTHR18952">
    <property type="entry name" value="CARBONIC ANHYDRASE"/>
    <property type="match status" value="1"/>
</dbReference>
<evidence type="ECO:0000256" key="7">
    <source>
        <dbReference type="SAM" id="MobiDB-lite"/>
    </source>
</evidence>
<evidence type="ECO:0000256" key="2">
    <source>
        <dbReference type="ARBA" id="ARBA00012925"/>
    </source>
</evidence>
<dbReference type="GO" id="GO:0004089">
    <property type="term" value="F:carbonate dehydratase activity"/>
    <property type="evidence" value="ECO:0007669"/>
    <property type="project" value="UniProtKB-EC"/>
</dbReference>
<feature type="chain" id="PRO_5025658799" description="carbonic anhydrase" evidence="8">
    <location>
        <begin position="19"/>
        <end position="363"/>
    </location>
</feature>
<keyword evidence="5" id="KW-0456">Lyase</keyword>
<organism evidence="10 11">
    <name type="scientific">Amphibalanus amphitrite</name>
    <name type="common">Striped barnacle</name>
    <name type="synonym">Balanus amphitrite</name>
    <dbReference type="NCBI Taxonomy" id="1232801"/>
    <lineage>
        <taxon>Eukaryota</taxon>
        <taxon>Metazoa</taxon>
        <taxon>Ecdysozoa</taxon>
        <taxon>Arthropoda</taxon>
        <taxon>Crustacea</taxon>
        <taxon>Multicrustacea</taxon>
        <taxon>Cirripedia</taxon>
        <taxon>Thoracica</taxon>
        <taxon>Thoracicalcarea</taxon>
        <taxon>Balanomorpha</taxon>
        <taxon>Balanoidea</taxon>
        <taxon>Balanidae</taxon>
        <taxon>Amphibalaninae</taxon>
        <taxon>Amphibalanus</taxon>
    </lineage>
</organism>
<dbReference type="GO" id="GO:0008270">
    <property type="term" value="F:zinc ion binding"/>
    <property type="evidence" value="ECO:0007669"/>
    <property type="project" value="InterPro"/>
</dbReference>
<dbReference type="InterPro" id="IPR023561">
    <property type="entry name" value="Carbonic_anhydrase_a-class"/>
</dbReference>
<dbReference type="PANTHER" id="PTHR18952:SF265">
    <property type="entry name" value="CARBONIC ANHYDRASE"/>
    <property type="match status" value="1"/>
</dbReference>
<keyword evidence="3" id="KW-0479">Metal-binding</keyword>
<comment type="caution">
    <text evidence="10">The sequence shown here is derived from an EMBL/GenBank/DDBJ whole genome shotgun (WGS) entry which is preliminary data.</text>
</comment>
<feature type="signal peptide" evidence="8">
    <location>
        <begin position="1"/>
        <end position="18"/>
    </location>
</feature>
<comment type="similarity">
    <text evidence="1">Belongs to the alpha-carbonic anhydrase family.</text>
</comment>
<evidence type="ECO:0000256" key="6">
    <source>
        <dbReference type="ARBA" id="ARBA00048348"/>
    </source>
</evidence>
<dbReference type="GO" id="GO:0005886">
    <property type="term" value="C:plasma membrane"/>
    <property type="evidence" value="ECO:0007669"/>
    <property type="project" value="TreeGrafter"/>
</dbReference>
<evidence type="ECO:0000259" key="9">
    <source>
        <dbReference type="PROSITE" id="PS51144"/>
    </source>
</evidence>
<dbReference type="EMBL" id="VIIS01000190">
    <property type="protein sequence ID" value="KAF0312136.1"/>
    <property type="molecule type" value="Genomic_DNA"/>
</dbReference>